<name>A0A517DQ57_9FIRM</name>
<keyword evidence="1 3" id="KW-0808">Transferase</keyword>
<dbReference type="EMBL" id="CP036259">
    <property type="protein sequence ID" value="QDR79489.1"/>
    <property type="molecule type" value="Genomic_DNA"/>
</dbReference>
<dbReference type="OrthoDB" id="9799681at2"/>
<dbReference type="PROSITE" id="PS51186">
    <property type="entry name" value="GNAT"/>
    <property type="match status" value="1"/>
</dbReference>
<dbReference type="PANTHER" id="PTHR13947:SF37">
    <property type="entry name" value="LD18367P"/>
    <property type="match status" value="1"/>
</dbReference>
<dbReference type="CDD" id="cd04301">
    <property type="entry name" value="NAT_SF"/>
    <property type="match status" value="1"/>
</dbReference>
<gene>
    <name evidence="3" type="ORF">SPTER_07640</name>
</gene>
<feature type="domain" description="N-acetyltransferase" evidence="2">
    <location>
        <begin position="4"/>
        <end position="156"/>
    </location>
</feature>
<sequence>MPNIIIRRFSPEYEDEVVKLILHIQQNEFNIPIGKEDQPDLSDIPHFYQSGCGNFWLASCGTEIVGTIALIDIGNQQGALRKMFVKTAYRGKMYNTATLLLGELLAWAQEKELREIYLGTTAKFLAAHRFYEKNRFVQIPRELLPSRFPVMKVDTRFYKFVV</sequence>
<evidence type="ECO:0000259" key="2">
    <source>
        <dbReference type="PROSITE" id="PS51186"/>
    </source>
</evidence>
<dbReference type="PANTHER" id="PTHR13947">
    <property type="entry name" value="GNAT FAMILY N-ACETYLTRANSFERASE"/>
    <property type="match status" value="1"/>
</dbReference>
<dbReference type="AlphaFoldDB" id="A0A517DQ57"/>
<dbReference type="Pfam" id="PF00583">
    <property type="entry name" value="Acetyltransf_1"/>
    <property type="match status" value="1"/>
</dbReference>
<evidence type="ECO:0000313" key="4">
    <source>
        <dbReference type="Proteomes" id="UP000320776"/>
    </source>
</evidence>
<proteinExistence type="predicted"/>
<dbReference type="GO" id="GO:0008080">
    <property type="term" value="F:N-acetyltransferase activity"/>
    <property type="evidence" value="ECO:0007669"/>
    <property type="project" value="InterPro"/>
</dbReference>
<protein>
    <submittedName>
        <fullName evidence="3">Acetyltransferase (GNAT) family protein</fullName>
    </submittedName>
</protein>
<keyword evidence="4" id="KW-1185">Reference proteome</keyword>
<dbReference type="InterPro" id="IPR000182">
    <property type="entry name" value="GNAT_dom"/>
</dbReference>
<dbReference type="RefSeq" id="WP_144349133.1">
    <property type="nucleotide sequence ID" value="NZ_CP036259.1"/>
</dbReference>
<dbReference type="InterPro" id="IPR016181">
    <property type="entry name" value="Acyl_CoA_acyltransferase"/>
</dbReference>
<dbReference type="SUPFAM" id="SSF55729">
    <property type="entry name" value="Acyl-CoA N-acyltransferases (Nat)"/>
    <property type="match status" value="1"/>
</dbReference>
<accession>A0A517DQ57</accession>
<dbReference type="KEGG" id="sted:SPTER_07640"/>
<reference evidence="3 4" key="1">
    <citation type="submission" date="2019-02" db="EMBL/GenBank/DDBJ databases">
        <title>Closed genome of Sporomusa termitida DSM 4440.</title>
        <authorList>
            <person name="Poehlein A."/>
            <person name="Daniel R."/>
        </authorList>
    </citation>
    <scope>NUCLEOTIDE SEQUENCE [LARGE SCALE GENOMIC DNA]</scope>
    <source>
        <strain evidence="3 4">DSM 4440</strain>
    </source>
</reference>
<evidence type="ECO:0000256" key="1">
    <source>
        <dbReference type="ARBA" id="ARBA00022679"/>
    </source>
</evidence>
<dbReference type="Proteomes" id="UP000320776">
    <property type="component" value="Chromosome"/>
</dbReference>
<evidence type="ECO:0000313" key="3">
    <source>
        <dbReference type="EMBL" id="QDR79489.1"/>
    </source>
</evidence>
<organism evidence="3 4">
    <name type="scientific">Sporomusa termitida</name>
    <dbReference type="NCBI Taxonomy" id="2377"/>
    <lineage>
        <taxon>Bacteria</taxon>
        <taxon>Bacillati</taxon>
        <taxon>Bacillota</taxon>
        <taxon>Negativicutes</taxon>
        <taxon>Selenomonadales</taxon>
        <taxon>Sporomusaceae</taxon>
        <taxon>Sporomusa</taxon>
    </lineage>
</organism>
<dbReference type="Gene3D" id="3.40.630.30">
    <property type="match status" value="1"/>
</dbReference>
<dbReference type="InterPro" id="IPR050769">
    <property type="entry name" value="NAT_camello-type"/>
</dbReference>